<keyword evidence="1" id="KW-0560">Oxidoreductase</keyword>
<proteinExistence type="predicted"/>
<organism evidence="2 3">
    <name type="scientific">Parascedosporium putredinis</name>
    <dbReference type="NCBI Taxonomy" id="1442378"/>
    <lineage>
        <taxon>Eukaryota</taxon>
        <taxon>Fungi</taxon>
        <taxon>Dikarya</taxon>
        <taxon>Ascomycota</taxon>
        <taxon>Pezizomycotina</taxon>
        <taxon>Sordariomycetes</taxon>
        <taxon>Hypocreomycetidae</taxon>
        <taxon>Microascales</taxon>
        <taxon>Microascaceae</taxon>
        <taxon>Parascedosporium</taxon>
    </lineage>
</organism>
<evidence type="ECO:0000313" key="3">
    <source>
        <dbReference type="Proteomes" id="UP000838763"/>
    </source>
</evidence>
<evidence type="ECO:0000313" key="2">
    <source>
        <dbReference type="EMBL" id="CAI4212789.1"/>
    </source>
</evidence>
<dbReference type="EMBL" id="CALLCH030000006">
    <property type="protein sequence ID" value="CAI4212789.1"/>
    <property type="molecule type" value="Genomic_DNA"/>
</dbReference>
<dbReference type="PANTHER" id="PTHR47534">
    <property type="entry name" value="YALI0E05731P"/>
    <property type="match status" value="1"/>
</dbReference>
<gene>
    <name evidence="2" type="ORF">PPNO1_LOCUS2537</name>
</gene>
<dbReference type="InterPro" id="IPR052228">
    <property type="entry name" value="Sec_Metab_Biosynth_Oxidored"/>
</dbReference>
<evidence type="ECO:0000256" key="1">
    <source>
        <dbReference type="ARBA" id="ARBA00023002"/>
    </source>
</evidence>
<name>A0A9P1M8Z7_9PEZI</name>
<dbReference type="Proteomes" id="UP000838763">
    <property type="component" value="Unassembled WGS sequence"/>
</dbReference>
<protein>
    <submittedName>
        <fullName evidence="2">Uncharacterized protein</fullName>
    </submittedName>
</protein>
<reference evidence="2" key="1">
    <citation type="submission" date="2022-11" db="EMBL/GenBank/DDBJ databases">
        <authorList>
            <person name="Scott C."/>
            <person name="Bruce N."/>
        </authorList>
    </citation>
    <scope>NUCLEOTIDE SEQUENCE</scope>
</reference>
<dbReference type="GO" id="GO:0016491">
    <property type="term" value="F:oxidoreductase activity"/>
    <property type="evidence" value="ECO:0007669"/>
    <property type="project" value="UniProtKB-KW"/>
</dbReference>
<dbReference type="Gene3D" id="3.40.50.720">
    <property type="entry name" value="NAD(P)-binding Rossmann-like Domain"/>
    <property type="match status" value="1"/>
</dbReference>
<dbReference type="SUPFAM" id="SSF51735">
    <property type="entry name" value="NAD(P)-binding Rossmann-fold domains"/>
    <property type="match status" value="1"/>
</dbReference>
<dbReference type="OrthoDB" id="2898509at2759"/>
<dbReference type="InterPro" id="IPR036291">
    <property type="entry name" value="NAD(P)-bd_dom_sf"/>
</dbReference>
<dbReference type="AlphaFoldDB" id="A0A9P1M8Z7"/>
<sequence length="528" mass="58041">MDMISDGSAHILFPRTLLPRCGIRLVVVPWQADPILQLDSKSLVHEGKGAAKIAPSPFGAPPRTDEAQLRNFADRHTSSVPSSIYEIKLGGEVKLPTGVYDAAGSRMIYRIEWPGFRAGRGTPCSNRLGPDAIDTAHPRVFPEYVPRDIATAQVFGDSKDFILHTPTSDDHDGRVLYTSRRSGAGNKSSPSAGHLVWASCAGPLTWTLRKVRDAEMPKHQRCIVLLDAYDRLLAVVRGSELKTARGDELLAVFRCDRRVVVYIHIQAQPIEPMFQPRTAAIKELSTVRDLLTWWYIWDRECVVRAIAKHCVHALVLIVGRNAAAADKIVRECRESSPTSEFEFLAEDIILLQGVDRVCAKIRARVDKVDLLFMTPDFLSFASRQVSILAPVYGEAGFHLDDLDLKSHSGLLVVGKPIFWLFGQSYEECGDRMLFLSLTSQLPSRDASAGASSKAAGILQVAGATGAEAILVGSDGDKGSGAYCIDSAVKRLDNEKRLKDLKAKGAREIVWDHTMEIFSRIDSQPSPSS</sequence>
<keyword evidence="3" id="KW-1185">Reference proteome</keyword>
<accession>A0A9P1M8Z7</accession>
<comment type="caution">
    <text evidence="2">The sequence shown here is derived from an EMBL/GenBank/DDBJ whole genome shotgun (WGS) entry which is preliminary data.</text>
</comment>
<dbReference type="PANTHER" id="PTHR47534:SF3">
    <property type="entry name" value="ALCOHOL DEHYDROGENASE-LIKE C-TERMINAL DOMAIN-CONTAINING PROTEIN"/>
    <property type="match status" value="1"/>
</dbReference>